<protein>
    <recommendedName>
        <fullName evidence="3">YolD-like protein</fullName>
    </recommendedName>
</protein>
<evidence type="ECO:0008006" key="3">
    <source>
        <dbReference type="Google" id="ProtNLM"/>
    </source>
</evidence>
<dbReference type="STRING" id="417373.GCA_001570685_00223"/>
<accession>A0A0R1UVE4</accession>
<organism evidence="1 2">
    <name type="scientific">Limosilactobacillus equigenerosi DSM 18793 = JCM 14505</name>
    <dbReference type="NCBI Taxonomy" id="1423742"/>
    <lineage>
        <taxon>Bacteria</taxon>
        <taxon>Bacillati</taxon>
        <taxon>Bacillota</taxon>
        <taxon>Bacilli</taxon>
        <taxon>Lactobacillales</taxon>
        <taxon>Lactobacillaceae</taxon>
        <taxon>Limosilactobacillus</taxon>
    </lineage>
</organism>
<dbReference type="RefSeq" id="WP_054652117.1">
    <property type="nucleotide sequence ID" value="NZ_AZGC01000026.1"/>
</dbReference>
<dbReference type="AlphaFoldDB" id="A0A0R1UVE4"/>
<dbReference type="Proteomes" id="UP000051084">
    <property type="component" value="Unassembled WGS sequence"/>
</dbReference>
<evidence type="ECO:0000313" key="1">
    <source>
        <dbReference type="EMBL" id="KRL94978.1"/>
    </source>
</evidence>
<proteinExistence type="predicted"/>
<keyword evidence="2" id="KW-1185">Reference proteome</keyword>
<name>A0A0R1UVE4_9LACO</name>
<sequence length="139" mass="15881">MNRHELADLFPDTSEYTDLIDQPAPKVPGHYPMSNNDRAMQFAPFAALTGYHELIQQTNQRFERKTYLTGAQLRRLQSQILLLADKLPLQVQIEAFNPSSGYYETNTDTLTAIQQQGQQLVLDQLGNVSIYNLRKITPK</sequence>
<dbReference type="EMBL" id="AZGC01000026">
    <property type="protein sequence ID" value="KRL94978.1"/>
    <property type="molecule type" value="Genomic_DNA"/>
</dbReference>
<comment type="caution">
    <text evidence="1">The sequence shown here is derived from an EMBL/GenBank/DDBJ whole genome shotgun (WGS) entry which is preliminary data.</text>
</comment>
<dbReference type="OrthoDB" id="361760at2"/>
<gene>
    <name evidence="1" type="ORF">FC21_GL001023</name>
</gene>
<dbReference type="PATRIC" id="fig|1423742.4.peg.1065"/>
<reference evidence="1 2" key="1">
    <citation type="journal article" date="2015" name="Genome Announc.">
        <title>Expanding the biotechnology potential of lactobacilli through comparative genomics of 213 strains and associated genera.</title>
        <authorList>
            <person name="Sun Z."/>
            <person name="Harris H.M."/>
            <person name="McCann A."/>
            <person name="Guo C."/>
            <person name="Argimon S."/>
            <person name="Zhang W."/>
            <person name="Yang X."/>
            <person name="Jeffery I.B."/>
            <person name="Cooney J.C."/>
            <person name="Kagawa T.F."/>
            <person name="Liu W."/>
            <person name="Song Y."/>
            <person name="Salvetti E."/>
            <person name="Wrobel A."/>
            <person name="Rasinkangas P."/>
            <person name="Parkhill J."/>
            <person name="Rea M.C."/>
            <person name="O'Sullivan O."/>
            <person name="Ritari J."/>
            <person name="Douillard F.P."/>
            <person name="Paul Ross R."/>
            <person name="Yang R."/>
            <person name="Briner A.E."/>
            <person name="Felis G.E."/>
            <person name="de Vos W.M."/>
            <person name="Barrangou R."/>
            <person name="Klaenhammer T.R."/>
            <person name="Caufield P.W."/>
            <person name="Cui Y."/>
            <person name="Zhang H."/>
            <person name="O'Toole P.W."/>
        </authorList>
    </citation>
    <scope>NUCLEOTIDE SEQUENCE [LARGE SCALE GENOMIC DNA]</scope>
    <source>
        <strain evidence="1 2">DSM 18793</strain>
    </source>
</reference>
<evidence type="ECO:0000313" key="2">
    <source>
        <dbReference type="Proteomes" id="UP000051084"/>
    </source>
</evidence>